<keyword evidence="3" id="KW-0238">DNA-binding</keyword>
<dbReference type="GO" id="GO:0003700">
    <property type="term" value="F:DNA-binding transcription factor activity"/>
    <property type="evidence" value="ECO:0007669"/>
    <property type="project" value="TreeGrafter"/>
</dbReference>
<gene>
    <name evidence="6" type="ORF">I7412_01230</name>
</gene>
<reference evidence="6" key="1">
    <citation type="submission" date="2020-12" db="EMBL/GenBank/DDBJ databases">
        <title>Genomic characterization of non-nitrogen-fixing Frankia strains.</title>
        <authorList>
            <person name="Carlos-Shanley C."/>
            <person name="Guerra T."/>
            <person name="Hahn D."/>
        </authorList>
    </citation>
    <scope>NUCLEOTIDE SEQUENCE</scope>
    <source>
        <strain evidence="6">CN6</strain>
    </source>
</reference>
<keyword evidence="2" id="KW-0805">Transcription regulation</keyword>
<accession>A0A937RG92</accession>
<keyword evidence="7" id="KW-1185">Reference proteome</keyword>
<organism evidence="6 7">
    <name type="scientific">Frankia nepalensis</name>
    <dbReference type="NCBI Taxonomy" id="1836974"/>
    <lineage>
        <taxon>Bacteria</taxon>
        <taxon>Bacillati</taxon>
        <taxon>Actinomycetota</taxon>
        <taxon>Actinomycetes</taxon>
        <taxon>Frankiales</taxon>
        <taxon>Frankiaceae</taxon>
        <taxon>Frankia</taxon>
    </lineage>
</organism>
<evidence type="ECO:0000256" key="3">
    <source>
        <dbReference type="ARBA" id="ARBA00023125"/>
    </source>
</evidence>
<name>A0A937RG92_9ACTN</name>
<dbReference type="InterPro" id="IPR005119">
    <property type="entry name" value="LysR_subst-bd"/>
</dbReference>
<comment type="caution">
    <text evidence="6">The sequence shown here is derived from an EMBL/GenBank/DDBJ whole genome shotgun (WGS) entry which is preliminary data.</text>
</comment>
<evidence type="ECO:0000256" key="4">
    <source>
        <dbReference type="ARBA" id="ARBA00023163"/>
    </source>
</evidence>
<feature type="domain" description="LysR substrate-binding" evidence="5">
    <location>
        <begin position="1"/>
        <end position="203"/>
    </location>
</feature>
<keyword evidence="4" id="KW-0804">Transcription</keyword>
<comment type="similarity">
    <text evidence="1">Belongs to the LysR transcriptional regulatory family.</text>
</comment>
<dbReference type="PANTHER" id="PTHR30346">
    <property type="entry name" value="TRANSCRIPTIONAL DUAL REGULATOR HCAR-RELATED"/>
    <property type="match status" value="1"/>
</dbReference>
<dbReference type="Gene3D" id="3.40.190.10">
    <property type="entry name" value="Periplasmic binding protein-like II"/>
    <property type="match status" value="2"/>
</dbReference>
<sequence>GVVRVAARPSAASLLLPDVLAELETTAVTLDCADVDVAEHEYAALVTDFDIVIGHGLTREPPAGADGLVTVVLAREPLDIAMREGHPLARRRRVTAEDLVDAEWYGVPYGYPFDTVRLAVEEATGRSVVVAQRLRDNRLIEALVVRGDRVAVLPRFTTPTGRGLVLREVAGLDTARYLIALARPDHAERLAVRRVLASFRGHAAAAAARHGQALARAGETDASRRS</sequence>
<evidence type="ECO:0000259" key="5">
    <source>
        <dbReference type="Pfam" id="PF03466"/>
    </source>
</evidence>
<dbReference type="GO" id="GO:0003677">
    <property type="term" value="F:DNA binding"/>
    <property type="evidence" value="ECO:0007669"/>
    <property type="project" value="UniProtKB-KW"/>
</dbReference>
<dbReference type="RefSeq" id="WP_203031649.1">
    <property type="nucleotide sequence ID" value="NZ_JAEACQ010000074.1"/>
</dbReference>
<dbReference type="Pfam" id="PF03466">
    <property type="entry name" value="LysR_substrate"/>
    <property type="match status" value="1"/>
</dbReference>
<evidence type="ECO:0000256" key="1">
    <source>
        <dbReference type="ARBA" id="ARBA00009437"/>
    </source>
</evidence>
<feature type="non-terminal residue" evidence="6">
    <location>
        <position position="1"/>
    </location>
</feature>
<protein>
    <submittedName>
        <fullName evidence="6">LysR family transcriptional regulator</fullName>
    </submittedName>
</protein>
<evidence type="ECO:0000313" key="6">
    <source>
        <dbReference type="EMBL" id="MBL7625823.1"/>
    </source>
</evidence>
<dbReference type="EMBL" id="JAEACQ010000074">
    <property type="protein sequence ID" value="MBL7625823.1"/>
    <property type="molecule type" value="Genomic_DNA"/>
</dbReference>
<dbReference type="AlphaFoldDB" id="A0A937RG92"/>
<dbReference type="GO" id="GO:0032993">
    <property type="term" value="C:protein-DNA complex"/>
    <property type="evidence" value="ECO:0007669"/>
    <property type="project" value="TreeGrafter"/>
</dbReference>
<dbReference type="PANTHER" id="PTHR30346:SF29">
    <property type="entry name" value="LYSR SUBSTRATE-BINDING"/>
    <property type="match status" value="1"/>
</dbReference>
<dbReference type="SUPFAM" id="SSF53850">
    <property type="entry name" value="Periplasmic binding protein-like II"/>
    <property type="match status" value="1"/>
</dbReference>
<proteinExistence type="inferred from homology"/>
<dbReference type="Proteomes" id="UP000604475">
    <property type="component" value="Unassembled WGS sequence"/>
</dbReference>
<evidence type="ECO:0000256" key="2">
    <source>
        <dbReference type="ARBA" id="ARBA00023015"/>
    </source>
</evidence>
<evidence type="ECO:0000313" key="7">
    <source>
        <dbReference type="Proteomes" id="UP000604475"/>
    </source>
</evidence>